<dbReference type="Proteomes" id="UP000024635">
    <property type="component" value="Unassembled WGS sequence"/>
</dbReference>
<evidence type="ECO:0000313" key="1">
    <source>
        <dbReference type="EMBL" id="EYC44201.1"/>
    </source>
</evidence>
<comment type="caution">
    <text evidence="1">The sequence shown here is derived from an EMBL/GenBank/DDBJ whole genome shotgun (WGS) entry which is preliminary data.</text>
</comment>
<keyword evidence="2" id="KW-1185">Reference proteome</keyword>
<protein>
    <submittedName>
        <fullName evidence="1">Uncharacterized protein</fullName>
    </submittedName>
</protein>
<sequence length="70" mass="8278">MKRKERNFARGLFFLTKIARVLYCIQGRKFRPIPGVSTMHFRYELHVSNSFQISVFSFTTTRIFQNVTTG</sequence>
<evidence type="ECO:0000313" key="2">
    <source>
        <dbReference type="Proteomes" id="UP000024635"/>
    </source>
</evidence>
<reference evidence="2" key="1">
    <citation type="journal article" date="2015" name="Nat. Genet.">
        <title>The genome and transcriptome of the zoonotic hookworm Ancylostoma ceylanicum identify infection-specific gene families.</title>
        <authorList>
            <person name="Schwarz E.M."/>
            <person name="Hu Y."/>
            <person name="Antoshechkin I."/>
            <person name="Miller M.M."/>
            <person name="Sternberg P.W."/>
            <person name="Aroian R.V."/>
        </authorList>
    </citation>
    <scope>NUCLEOTIDE SEQUENCE</scope>
    <source>
        <strain evidence="2">HY135</strain>
    </source>
</reference>
<name>A0A016WX88_9BILA</name>
<proteinExistence type="predicted"/>
<accession>A0A016WX88</accession>
<organism evidence="1 2">
    <name type="scientific">Ancylostoma ceylanicum</name>
    <dbReference type="NCBI Taxonomy" id="53326"/>
    <lineage>
        <taxon>Eukaryota</taxon>
        <taxon>Metazoa</taxon>
        <taxon>Ecdysozoa</taxon>
        <taxon>Nematoda</taxon>
        <taxon>Chromadorea</taxon>
        <taxon>Rhabditida</taxon>
        <taxon>Rhabditina</taxon>
        <taxon>Rhabditomorpha</taxon>
        <taxon>Strongyloidea</taxon>
        <taxon>Ancylostomatidae</taxon>
        <taxon>Ancylostomatinae</taxon>
        <taxon>Ancylostoma</taxon>
    </lineage>
</organism>
<dbReference type="EMBL" id="JARK01000068">
    <property type="protein sequence ID" value="EYC44201.1"/>
    <property type="molecule type" value="Genomic_DNA"/>
</dbReference>
<dbReference type="AlphaFoldDB" id="A0A016WX88"/>
<gene>
    <name evidence="1" type="primary">Acey_s0468.g2003</name>
    <name evidence="1" type="ORF">Y032_0468g2003</name>
</gene>